<name>A0A9P4GMZ4_9PLEO</name>
<dbReference type="Proteomes" id="UP000800039">
    <property type="component" value="Unassembled WGS sequence"/>
</dbReference>
<evidence type="ECO:0000313" key="2">
    <source>
        <dbReference type="Proteomes" id="UP000800039"/>
    </source>
</evidence>
<dbReference type="AlphaFoldDB" id="A0A9P4GMZ4"/>
<dbReference type="GeneID" id="63848949"/>
<protein>
    <submittedName>
        <fullName evidence="1">Uncharacterized protein</fullName>
    </submittedName>
</protein>
<accession>A0A9P4GMZ4</accession>
<proteinExistence type="predicted"/>
<gene>
    <name evidence="1" type="ORF">K460DRAFT_353187</name>
</gene>
<sequence length="268" mass="30706">MPEPSFIIVDDVATTIAIRDSSRLLLDHLHKALARNQAATPDPRSLIQPQQASRLLSLPTELRLMICKYMTLSPASADSLAWKGAYFACRQLQNDMRAELKPEQDLAKYIASNHASWQPDITVGLRHPQLNLIRDIAVHTPIPGHGYDIERFWSKTMSSLYALYLNHLQVILTGCHFYRLPYYDLKSWRSHLFIDYVGKGKVHCKKVTFTIDELANEMNGRKMCTRIANVIPGTKILYLMEIVQDGVGRQTERVYSSEVRFRPLPLRN</sequence>
<organism evidence="1 2">
    <name type="scientific">Cucurbitaria berberidis CBS 394.84</name>
    <dbReference type="NCBI Taxonomy" id="1168544"/>
    <lineage>
        <taxon>Eukaryota</taxon>
        <taxon>Fungi</taxon>
        <taxon>Dikarya</taxon>
        <taxon>Ascomycota</taxon>
        <taxon>Pezizomycotina</taxon>
        <taxon>Dothideomycetes</taxon>
        <taxon>Pleosporomycetidae</taxon>
        <taxon>Pleosporales</taxon>
        <taxon>Pleosporineae</taxon>
        <taxon>Cucurbitariaceae</taxon>
        <taxon>Cucurbitaria</taxon>
    </lineage>
</organism>
<dbReference type="RefSeq" id="XP_040790732.1">
    <property type="nucleotide sequence ID" value="XM_040931697.1"/>
</dbReference>
<reference evidence="1" key="1">
    <citation type="submission" date="2020-01" db="EMBL/GenBank/DDBJ databases">
        <authorList>
            <consortium name="DOE Joint Genome Institute"/>
            <person name="Haridas S."/>
            <person name="Albert R."/>
            <person name="Binder M."/>
            <person name="Bloem J."/>
            <person name="Labutti K."/>
            <person name="Salamov A."/>
            <person name="Andreopoulos B."/>
            <person name="Baker S.E."/>
            <person name="Barry K."/>
            <person name="Bills G."/>
            <person name="Bluhm B.H."/>
            <person name="Cannon C."/>
            <person name="Castanera R."/>
            <person name="Culley D.E."/>
            <person name="Daum C."/>
            <person name="Ezra D."/>
            <person name="Gonzalez J.B."/>
            <person name="Henrissat B."/>
            <person name="Kuo A."/>
            <person name="Liang C."/>
            <person name="Lipzen A."/>
            <person name="Lutzoni F."/>
            <person name="Magnuson J."/>
            <person name="Mondo S."/>
            <person name="Nolan M."/>
            <person name="Ohm R."/>
            <person name="Pangilinan J."/>
            <person name="Park H.-J."/>
            <person name="Ramirez L."/>
            <person name="Alfaro M."/>
            <person name="Sun H."/>
            <person name="Tritt A."/>
            <person name="Yoshinaga Y."/>
            <person name="Zwiers L.-H."/>
            <person name="Turgeon B.G."/>
            <person name="Goodwin S.B."/>
            <person name="Spatafora J.W."/>
            <person name="Crous P.W."/>
            <person name="Grigoriev I.V."/>
        </authorList>
    </citation>
    <scope>NUCLEOTIDE SEQUENCE</scope>
    <source>
        <strain evidence="1">CBS 394.84</strain>
    </source>
</reference>
<keyword evidence="2" id="KW-1185">Reference proteome</keyword>
<dbReference type="EMBL" id="ML976615">
    <property type="protein sequence ID" value="KAF1848169.1"/>
    <property type="molecule type" value="Genomic_DNA"/>
</dbReference>
<dbReference type="OrthoDB" id="3788568at2759"/>
<comment type="caution">
    <text evidence="1">The sequence shown here is derived from an EMBL/GenBank/DDBJ whole genome shotgun (WGS) entry which is preliminary data.</text>
</comment>
<evidence type="ECO:0000313" key="1">
    <source>
        <dbReference type="EMBL" id="KAF1848169.1"/>
    </source>
</evidence>